<accession>A0A1I4IPT9</accession>
<sequence>MTLKATPLNNAHRAAGARMVDFGGWDMPVNYGSQIEEHHAVRGDVGMFDVSHMCVVDLVGDNVRPFLRGLLANNVDKLQASGKALYSCMLNEQGSVIDDLIVYFINESWFRLVVNAGTAEKDLAWINAQNAATNSGLTITQRRDGALGETMALIAVQGPNARAKVWQVLPETQAASAEIKPFNAVIVKDTAFGEVMVARTGYTGEDGFELAFPAAQAEALWNALLAVGVKPAGLGARDTLRLEAGMNLYGQDMDETVNPLDAGLAWTIDLVAPRDFIGKAALVAKGQNAQFVGLILREKGGVLRAHQKVIVAASEQVGEITSGTFSPTMQQAIALARVPMGVAVGDTVQVEIRDKKLAASVVKLPFVRNGKILAV</sequence>
<dbReference type="STRING" id="758825.SAMN02982985_00696"/>
<evidence type="ECO:0000313" key="12">
    <source>
        <dbReference type="Proteomes" id="UP000199470"/>
    </source>
</evidence>
<dbReference type="AlphaFoldDB" id="A0A1I4IPT9"/>
<dbReference type="OrthoDB" id="9774591at2"/>
<dbReference type="NCBIfam" id="NF001567">
    <property type="entry name" value="PRK00389.1"/>
    <property type="match status" value="1"/>
</dbReference>
<evidence type="ECO:0000256" key="3">
    <source>
        <dbReference type="ARBA" id="ARBA00022576"/>
    </source>
</evidence>
<dbReference type="Proteomes" id="UP000199470">
    <property type="component" value="Unassembled WGS sequence"/>
</dbReference>
<dbReference type="RefSeq" id="WP_093383724.1">
    <property type="nucleotide sequence ID" value="NZ_FOTW01000005.1"/>
</dbReference>
<dbReference type="HAMAP" id="MF_00259">
    <property type="entry name" value="GcvT"/>
    <property type="match status" value="1"/>
</dbReference>
<dbReference type="InterPro" id="IPR027266">
    <property type="entry name" value="TrmE/GcvT-like"/>
</dbReference>
<name>A0A1I4IPT9_9BURK</name>
<keyword evidence="11" id="KW-0489">Methyltransferase</keyword>
<dbReference type="InterPro" id="IPR022903">
    <property type="entry name" value="GcvT_bac"/>
</dbReference>
<proteinExistence type="inferred from homology"/>
<reference evidence="11 12" key="1">
    <citation type="submission" date="2016-10" db="EMBL/GenBank/DDBJ databases">
        <authorList>
            <person name="de Groot N.N."/>
        </authorList>
    </citation>
    <scope>NUCLEOTIDE SEQUENCE [LARGE SCALE GENOMIC DNA]</scope>
    <source>
        <strain evidence="11 12">ATCC 43154</strain>
    </source>
</reference>
<dbReference type="GO" id="GO:0008483">
    <property type="term" value="F:transaminase activity"/>
    <property type="evidence" value="ECO:0007669"/>
    <property type="project" value="UniProtKB-KW"/>
</dbReference>
<keyword evidence="12" id="KW-1185">Reference proteome</keyword>
<dbReference type="Gene3D" id="3.30.70.1400">
    <property type="entry name" value="Aminomethyltransferase beta-barrel domains"/>
    <property type="match status" value="1"/>
</dbReference>
<evidence type="ECO:0000256" key="4">
    <source>
        <dbReference type="ARBA" id="ARBA00022679"/>
    </source>
</evidence>
<comment type="subunit">
    <text evidence="7">The glycine cleavage system is composed of four proteins: P, T, L and H.</text>
</comment>
<dbReference type="InterPro" id="IPR006223">
    <property type="entry name" value="GcvT"/>
</dbReference>
<dbReference type="Gene3D" id="3.30.1360.120">
    <property type="entry name" value="Probable tRNA modification gtpase trme, domain 1"/>
    <property type="match status" value="1"/>
</dbReference>
<dbReference type="EC" id="2.1.2.10" evidence="2 7"/>
<dbReference type="GO" id="GO:0032259">
    <property type="term" value="P:methylation"/>
    <property type="evidence" value="ECO:0007669"/>
    <property type="project" value="UniProtKB-KW"/>
</dbReference>
<dbReference type="PIRSF" id="PIRSF006487">
    <property type="entry name" value="GcvT"/>
    <property type="match status" value="1"/>
</dbReference>
<dbReference type="Pfam" id="PF01571">
    <property type="entry name" value="GCV_T"/>
    <property type="match status" value="1"/>
</dbReference>
<dbReference type="Gene3D" id="4.10.1250.10">
    <property type="entry name" value="Aminomethyltransferase fragment"/>
    <property type="match status" value="1"/>
</dbReference>
<dbReference type="GO" id="GO:0019464">
    <property type="term" value="P:glycine decarboxylation via glycine cleavage system"/>
    <property type="evidence" value="ECO:0007669"/>
    <property type="project" value="UniProtKB-UniRule"/>
</dbReference>
<dbReference type="GO" id="GO:0008168">
    <property type="term" value="F:methyltransferase activity"/>
    <property type="evidence" value="ECO:0007669"/>
    <property type="project" value="UniProtKB-KW"/>
</dbReference>
<comment type="similarity">
    <text evidence="1 7">Belongs to the GcvT family.</text>
</comment>
<dbReference type="InterPro" id="IPR028896">
    <property type="entry name" value="GcvT/YgfZ/DmdA"/>
</dbReference>
<feature type="domain" description="Aminomethyltransferase C-terminal" evidence="10">
    <location>
        <begin position="290"/>
        <end position="367"/>
    </location>
</feature>
<dbReference type="NCBIfam" id="TIGR00528">
    <property type="entry name" value="gcvT"/>
    <property type="match status" value="1"/>
</dbReference>
<feature type="binding site" evidence="8">
    <location>
        <position position="209"/>
    </location>
    <ligand>
        <name>substrate</name>
    </ligand>
</feature>
<dbReference type="InterPro" id="IPR029043">
    <property type="entry name" value="GcvT/YgfZ_C"/>
</dbReference>
<evidence type="ECO:0000256" key="7">
    <source>
        <dbReference type="HAMAP-Rule" id="MF_00259"/>
    </source>
</evidence>
<dbReference type="InterPro" id="IPR006222">
    <property type="entry name" value="GCVT_N"/>
</dbReference>
<protein>
    <recommendedName>
        <fullName evidence="2 7">Aminomethyltransferase</fullName>
        <ecNumber evidence="2 7">2.1.2.10</ecNumber>
    </recommendedName>
    <alternativeName>
        <fullName evidence="5 7">Glycine cleavage system T protein</fullName>
    </alternativeName>
</protein>
<evidence type="ECO:0000259" key="9">
    <source>
        <dbReference type="Pfam" id="PF01571"/>
    </source>
</evidence>
<comment type="function">
    <text evidence="7">The glycine cleavage system catalyzes the degradation of glycine.</text>
</comment>
<dbReference type="FunFam" id="3.30.70.1400:FF:000001">
    <property type="entry name" value="Aminomethyltransferase"/>
    <property type="match status" value="1"/>
</dbReference>
<keyword evidence="4 7" id="KW-0808">Transferase</keyword>
<gene>
    <name evidence="7" type="primary">gcvT</name>
    <name evidence="11" type="ORF">SAMN02982985_00696</name>
</gene>
<organism evidence="11 12">
    <name type="scientific">Rugamonas rubra</name>
    <dbReference type="NCBI Taxonomy" id="758825"/>
    <lineage>
        <taxon>Bacteria</taxon>
        <taxon>Pseudomonadati</taxon>
        <taxon>Pseudomonadota</taxon>
        <taxon>Betaproteobacteria</taxon>
        <taxon>Burkholderiales</taxon>
        <taxon>Oxalobacteraceae</taxon>
        <taxon>Telluria group</taxon>
        <taxon>Rugamonas</taxon>
    </lineage>
</organism>
<dbReference type="EMBL" id="FOTW01000005">
    <property type="protein sequence ID" value="SFL56314.1"/>
    <property type="molecule type" value="Genomic_DNA"/>
</dbReference>
<evidence type="ECO:0000256" key="8">
    <source>
        <dbReference type="PIRSR" id="PIRSR006487-1"/>
    </source>
</evidence>
<evidence type="ECO:0000256" key="1">
    <source>
        <dbReference type="ARBA" id="ARBA00008609"/>
    </source>
</evidence>
<dbReference type="SUPFAM" id="SSF103025">
    <property type="entry name" value="Folate-binding domain"/>
    <property type="match status" value="1"/>
</dbReference>
<dbReference type="PANTHER" id="PTHR43757">
    <property type="entry name" value="AMINOMETHYLTRANSFERASE"/>
    <property type="match status" value="1"/>
</dbReference>
<dbReference type="InterPro" id="IPR013977">
    <property type="entry name" value="GcvT_C"/>
</dbReference>
<dbReference type="Gene3D" id="2.40.30.110">
    <property type="entry name" value="Aminomethyltransferase beta-barrel domains"/>
    <property type="match status" value="1"/>
</dbReference>
<evidence type="ECO:0000256" key="6">
    <source>
        <dbReference type="ARBA" id="ARBA00047665"/>
    </source>
</evidence>
<dbReference type="GO" id="GO:0005829">
    <property type="term" value="C:cytosol"/>
    <property type="evidence" value="ECO:0007669"/>
    <property type="project" value="TreeGrafter"/>
</dbReference>
<evidence type="ECO:0000313" key="11">
    <source>
        <dbReference type="EMBL" id="SFL56314.1"/>
    </source>
</evidence>
<dbReference type="SUPFAM" id="SSF101790">
    <property type="entry name" value="Aminomethyltransferase beta-barrel domain"/>
    <property type="match status" value="1"/>
</dbReference>
<comment type="catalytic activity">
    <reaction evidence="6 7">
        <text>N(6)-[(R)-S(8)-aminomethyldihydrolipoyl]-L-lysyl-[protein] + (6S)-5,6,7,8-tetrahydrofolate = N(6)-[(R)-dihydrolipoyl]-L-lysyl-[protein] + (6R)-5,10-methylene-5,6,7,8-tetrahydrofolate + NH4(+)</text>
        <dbReference type="Rhea" id="RHEA:16945"/>
        <dbReference type="Rhea" id="RHEA-COMP:10475"/>
        <dbReference type="Rhea" id="RHEA-COMP:10492"/>
        <dbReference type="ChEBI" id="CHEBI:15636"/>
        <dbReference type="ChEBI" id="CHEBI:28938"/>
        <dbReference type="ChEBI" id="CHEBI:57453"/>
        <dbReference type="ChEBI" id="CHEBI:83100"/>
        <dbReference type="ChEBI" id="CHEBI:83143"/>
        <dbReference type="EC" id="2.1.2.10"/>
    </reaction>
</comment>
<feature type="domain" description="GCVT N-terminal" evidence="9">
    <location>
        <begin position="9"/>
        <end position="270"/>
    </location>
</feature>
<evidence type="ECO:0000259" key="10">
    <source>
        <dbReference type="Pfam" id="PF08669"/>
    </source>
</evidence>
<evidence type="ECO:0000256" key="5">
    <source>
        <dbReference type="ARBA" id="ARBA00031395"/>
    </source>
</evidence>
<dbReference type="GO" id="GO:0004047">
    <property type="term" value="F:aminomethyltransferase activity"/>
    <property type="evidence" value="ECO:0007669"/>
    <property type="project" value="UniProtKB-UniRule"/>
</dbReference>
<dbReference type="PANTHER" id="PTHR43757:SF2">
    <property type="entry name" value="AMINOMETHYLTRANSFERASE, MITOCHONDRIAL"/>
    <property type="match status" value="1"/>
</dbReference>
<dbReference type="GO" id="GO:0005960">
    <property type="term" value="C:glycine cleavage complex"/>
    <property type="evidence" value="ECO:0007669"/>
    <property type="project" value="InterPro"/>
</dbReference>
<dbReference type="FunFam" id="4.10.1250.10:FF:000001">
    <property type="entry name" value="Aminomethyltransferase"/>
    <property type="match status" value="1"/>
</dbReference>
<keyword evidence="3 7" id="KW-0032">Aminotransferase</keyword>
<evidence type="ECO:0000256" key="2">
    <source>
        <dbReference type="ARBA" id="ARBA00012616"/>
    </source>
</evidence>
<dbReference type="Pfam" id="PF08669">
    <property type="entry name" value="GCV_T_C"/>
    <property type="match status" value="1"/>
</dbReference>